<evidence type="ECO:0000256" key="2">
    <source>
        <dbReference type="SAM" id="MobiDB-lite"/>
    </source>
</evidence>
<dbReference type="AlphaFoldDB" id="A0A384JG63"/>
<reference evidence="4 5" key="3">
    <citation type="journal article" date="2017" name="Mol. Plant Pathol.">
        <title>A gapless genome sequence of the fungus Botrytis cinerea.</title>
        <authorList>
            <person name="Van Kan J.A."/>
            <person name="Stassen J.H."/>
            <person name="Mosbach A."/>
            <person name="Van Der Lee T.A."/>
            <person name="Faino L."/>
            <person name="Farmer A.D."/>
            <person name="Papasotiriou D.G."/>
            <person name="Zhou S."/>
            <person name="Seidl M.F."/>
            <person name="Cottam E."/>
            <person name="Edel D."/>
            <person name="Hahn M."/>
            <person name="Schwartz D.C."/>
            <person name="Dietrich R.A."/>
            <person name="Widdison S."/>
            <person name="Scalliet G."/>
        </authorList>
    </citation>
    <scope>NUCLEOTIDE SEQUENCE [LARGE SCALE GENOMIC DNA]</scope>
    <source>
        <strain evidence="4 5">B05.10</strain>
    </source>
</reference>
<reference evidence="4 5" key="1">
    <citation type="journal article" date="2011" name="PLoS Genet.">
        <title>Genomic analysis of the necrotrophic fungal pathogens Sclerotinia sclerotiorum and Botrytis cinerea.</title>
        <authorList>
            <person name="Amselem J."/>
            <person name="Cuomo C.A."/>
            <person name="van Kan J.A."/>
            <person name="Viaud M."/>
            <person name="Benito E.P."/>
            <person name="Couloux A."/>
            <person name="Coutinho P.M."/>
            <person name="de Vries R.P."/>
            <person name="Dyer P.S."/>
            <person name="Fillinger S."/>
            <person name="Fournier E."/>
            <person name="Gout L."/>
            <person name="Hahn M."/>
            <person name="Kohn L."/>
            <person name="Lapalu N."/>
            <person name="Plummer K.M."/>
            <person name="Pradier J.M."/>
            <person name="Quevillon E."/>
            <person name="Sharon A."/>
            <person name="Simon A."/>
            <person name="ten Have A."/>
            <person name="Tudzynski B."/>
            <person name="Tudzynski P."/>
            <person name="Wincker P."/>
            <person name="Andrew M."/>
            <person name="Anthouard V."/>
            <person name="Beever R.E."/>
            <person name="Beffa R."/>
            <person name="Benoit I."/>
            <person name="Bouzid O."/>
            <person name="Brault B."/>
            <person name="Chen Z."/>
            <person name="Choquer M."/>
            <person name="Collemare J."/>
            <person name="Cotton P."/>
            <person name="Danchin E.G."/>
            <person name="Da Silva C."/>
            <person name="Gautier A."/>
            <person name="Giraud C."/>
            <person name="Giraud T."/>
            <person name="Gonzalez C."/>
            <person name="Grossetete S."/>
            <person name="Guldener U."/>
            <person name="Henrissat B."/>
            <person name="Howlett B.J."/>
            <person name="Kodira C."/>
            <person name="Kretschmer M."/>
            <person name="Lappartient A."/>
            <person name="Leroch M."/>
            <person name="Levis C."/>
            <person name="Mauceli E."/>
            <person name="Neuveglise C."/>
            <person name="Oeser B."/>
            <person name="Pearson M."/>
            <person name="Poulain J."/>
            <person name="Poussereau N."/>
            <person name="Quesneville H."/>
            <person name="Rascle C."/>
            <person name="Schumacher J."/>
            <person name="Segurens B."/>
            <person name="Sexton A."/>
            <person name="Silva E."/>
            <person name="Sirven C."/>
            <person name="Soanes D.M."/>
            <person name="Talbot N.J."/>
            <person name="Templeton M."/>
            <person name="Yandava C."/>
            <person name="Yarden O."/>
            <person name="Zeng Q."/>
            <person name="Rollins J.A."/>
            <person name="Lebrun M.H."/>
            <person name="Dickman M."/>
        </authorList>
    </citation>
    <scope>NUCLEOTIDE SEQUENCE [LARGE SCALE GENOMIC DNA]</scope>
    <source>
        <strain evidence="4 5">B05.10</strain>
    </source>
</reference>
<dbReference type="PANTHER" id="PTHR12354:SF1">
    <property type="entry name" value="INTERFERON-RELATED DEVELOPMENTAL REGULATOR 1"/>
    <property type="match status" value="1"/>
</dbReference>
<sequence>MTRDLRRRVLESHKTVSKKAASRVGSKPVSTVNSKTNSRNVSRHGSDEEDGNMSDDDSTTWSVNSVDDMLDAAEPQEASDVWDQELSDRIEEIVDRKRSSEEGRERALMAYNHYLMVRYCYDEIESKVAELYPALCKSIKADTGEKEACLALRAIGLTIITCPSDDVYEDIFRSLKQAYQRSEHVTVKAAAIRAIAALATYGGASELEINDIMDEFLEIVESDGTSVDAPDSPEVVTAACEEWGSLATFVDDLEEKSEEAMEAFVDQLESSSTSVQIAAGENIAIIYEKSYTPRESDDPDASENEKVDEHGFPLDVSQVKRYEPWRQRHQLEHTLGELAKASSKSISKKDRKTLHATFADVLATVKYPVRGPRYSNVIDENGHLLGSRMFVRIHKSGVMKIDKWWKLHRLQSLRRVLGGGFMTHYQNNEVVLQSLPALITKN</sequence>
<evidence type="ECO:0000313" key="4">
    <source>
        <dbReference type="EMBL" id="ATZ49407.1"/>
    </source>
</evidence>
<accession>A0A384JG63</accession>
<dbReference type="OMA" id="HISGRHI"/>
<gene>
    <name evidence="4" type="ORF">BCIN_04g05600</name>
</gene>
<dbReference type="InterPro" id="IPR016024">
    <property type="entry name" value="ARM-type_fold"/>
</dbReference>
<feature type="domain" description="Interferon-related developmental regulator N-terminal" evidence="3">
    <location>
        <begin position="61"/>
        <end position="365"/>
    </location>
</feature>
<proteinExistence type="inferred from homology"/>
<evidence type="ECO:0000259" key="3">
    <source>
        <dbReference type="Pfam" id="PF05004"/>
    </source>
</evidence>
<dbReference type="Proteomes" id="UP000001798">
    <property type="component" value="Chromosome 4"/>
</dbReference>
<dbReference type="KEGG" id="bfu:BCIN_04g05600"/>
<feature type="compositionally biased region" description="Basic and acidic residues" evidence="2">
    <location>
        <begin position="1"/>
        <end position="14"/>
    </location>
</feature>
<dbReference type="PANTHER" id="PTHR12354">
    <property type="entry name" value="INTERFERON-RELATED DEVELOPMENTAL REGULATOR"/>
    <property type="match status" value="1"/>
</dbReference>
<reference evidence="4 5" key="2">
    <citation type="journal article" date="2012" name="Eukaryot. Cell">
        <title>Genome update of Botrytis cinerea strains B05.10 and T4.</title>
        <authorList>
            <person name="Staats M."/>
            <person name="van Kan J.A."/>
        </authorList>
    </citation>
    <scope>NUCLEOTIDE SEQUENCE [LARGE SCALE GENOMIC DNA]</scope>
    <source>
        <strain evidence="4 5">B05.10</strain>
    </source>
</reference>
<comment type="similarity">
    <text evidence="1">Belongs to the IFRD family.</text>
</comment>
<keyword evidence="5" id="KW-1185">Reference proteome</keyword>
<organism evidence="4 5">
    <name type="scientific">Botryotinia fuckeliana (strain B05.10)</name>
    <name type="common">Noble rot fungus</name>
    <name type="synonym">Botrytis cinerea</name>
    <dbReference type="NCBI Taxonomy" id="332648"/>
    <lineage>
        <taxon>Eukaryota</taxon>
        <taxon>Fungi</taxon>
        <taxon>Dikarya</taxon>
        <taxon>Ascomycota</taxon>
        <taxon>Pezizomycotina</taxon>
        <taxon>Leotiomycetes</taxon>
        <taxon>Helotiales</taxon>
        <taxon>Sclerotiniaceae</taxon>
        <taxon>Botrytis</taxon>
    </lineage>
</organism>
<dbReference type="SUPFAM" id="SSF48371">
    <property type="entry name" value="ARM repeat"/>
    <property type="match status" value="1"/>
</dbReference>
<dbReference type="OrthoDB" id="18978at2759"/>
<name>A0A384JG63_BOTFB</name>
<feature type="compositionally biased region" description="Acidic residues" evidence="2">
    <location>
        <begin position="47"/>
        <end position="58"/>
    </location>
</feature>
<protein>
    <recommendedName>
        <fullName evidence="3">Interferon-related developmental regulator N-terminal domain-containing protein</fullName>
    </recommendedName>
</protein>
<feature type="region of interest" description="Disordered" evidence="2">
    <location>
        <begin position="290"/>
        <end position="309"/>
    </location>
</feature>
<feature type="compositionally biased region" description="Polar residues" evidence="2">
    <location>
        <begin position="28"/>
        <end position="40"/>
    </location>
</feature>
<dbReference type="InterPro" id="IPR007701">
    <property type="entry name" value="Interferon-rel_develop_reg_N"/>
</dbReference>
<dbReference type="GeneID" id="5438336"/>
<evidence type="ECO:0000256" key="1">
    <source>
        <dbReference type="ARBA" id="ARBA00008828"/>
    </source>
</evidence>
<dbReference type="Gene3D" id="1.25.10.10">
    <property type="entry name" value="Leucine-rich Repeat Variant"/>
    <property type="match status" value="1"/>
</dbReference>
<dbReference type="EMBL" id="CP009808">
    <property type="protein sequence ID" value="ATZ49407.1"/>
    <property type="molecule type" value="Genomic_DNA"/>
</dbReference>
<dbReference type="InterPro" id="IPR011989">
    <property type="entry name" value="ARM-like"/>
</dbReference>
<dbReference type="InterPro" id="IPR039777">
    <property type="entry name" value="IFRD"/>
</dbReference>
<dbReference type="Pfam" id="PF05004">
    <property type="entry name" value="IFRD"/>
    <property type="match status" value="1"/>
</dbReference>
<dbReference type="RefSeq" id="XP_001557709.1">
    <property type="nucleotide sequence ID" value="XM_001557659.2"/>
</dbReference>
<feature type="region of interest" description="Disordered" evidence="2">
    <location>
        <begin position="1"/>
        <end position="62"/>
    </location>
</feature>
<evidence type="ECO:0000313" key="5">
    <source>
        <dbReference type="Proteomes" id="UP000001798"/>
    </source>
</evidence>
<dbReference type="VEuPathDB" id="FungiDB:Bcin04g05600"/>